<dbReference type="SUPFAM" id="SSF53098">
    <property type="entry name" value="Ribonuclease H-like"/>
    <property type="match status" value="1"/>
</dbReference>
<keyword evidence="7 13" id="KW-0378">Hydrolase</keyword>
<dbReference type="GO" id="GO:0048476">
    <property type="term" value="C:Holliday junction resolvase complex"/>
    <property type="evidence" value="ECO:0007669"/>
    <property type="project" value="UniProtKB-UniRule"/>
</dbReference>
<dbReference type="InterPro" id="IPR002176">
    <property type="entry name" value="X-over_junc_endoDNase_RuvC"/>
</dbReference>
<feature type="binding site" evidence="13">
    <location>
        <position position="66"/>
    </location>
    <ligand>
        <name>Mg(2+)</name>
        <dbReference type="ChEBI" id="CHEBI:18420"/>
        <label>2</label>
    </ligand>
</feature>
<keyword evidence="8 13" id="KW-0460">Magnesium</keyword>
<dbReference type="GO" id="GO:0003677">
    <property type="term" value="F:DNA binding"/>
    <property type="evidence" value="ECO:0007669"/>
    <property type="project" value="UniProtKB-KW"/>
</dbReference>
<sequence length="165" mass="18402">MIILGIDPGSTRAGYGIIDFGPGIPRFVDGGIIKVSSQEKNIRLVELEEQFKKILRNRHLDAAGIERLYFVKNLKTGLEVAQSRGVLILCLSKKKIPLYEWTPSEVKQAVTGYGSADKKSVEKMIRVILKIEDLKQPDDVYDALAVALVTGYTILNPKLQITNFK</sequence>
<dbReference type="HAMAP" id="MF_00034">
    <property type="entry name" value="RuvC"/>
    <property type="match status" value="1"/>
</dbReference>
<evidence type="ECO:0000256" key="4">
    <source>
        <dbReference type="ARBA" id="ARBA00022723"/>
    </source>
</evidence>
<evidence type="ECO:0000256" key="14">
    <source>
        <dbReference type="NCBIfam" id="TIGR00228"/>
    </source>
</evidence>
<keyword evidence="3 13" id="KW-0540">Nuclease</keyword>
<protein>
    <recommendedName>
        <fullName evidence="13 14">Crossover junction endodeoxyribonuclease RuvC</fullName>
        <ecNumber evidence="13 14">3.1.21.10</ecNumber>
    </recommendedName>
    <alternativeName>
        <fullName evidence="13">Holliday junction nuclease RuvC</fullName>
    </alternativeName>
    <alternativeName>
        <fullName evidence="13">Holliday junction resolvase RuvC</fullName>
    </alternativeName>
</protein>
<evidence type="ECO:0000256" key="1">
    <source>
        <dbReference type="ARBA" id="ARBA00009518"/>
    </source>
</evidence>
<comment type="cofactor">
    <cofactor evidence="13">
        <name>Mg(2+)</name>
        <dbReference type="ChEBI" id="CHEBI:18420"/>
    </cofactor>
    <text evidence="13">Binds 2 Mg(2+) ion per subunit.</text>
</comment>
<keyword evidence="5 13" id="KW-0255">Endonuclease</keyword>
<keyword evidence="10 13" id="KW-0233">DNA recombination</keyword>
<keyword evidence="2 13" id="KW-0963">Cytoplasm</keyword>
<comment type="caution">
    <text evidence="15">The sequence shown here is derived from an EMBL/GenBank/DDBJ whole genome shotgun (WGS) entry which is preliminary data.</text>
</comment>
<dbReference type="PRINTS" id="PR00696">
    <property type="entry name" value="RSOLVASERUVC"/>
</dbReference>
<dbReference type="PATRIC" id="fig|1619011.3.peg.397"/>
<dbReference type="CDD" id="cd16962">
    <property type="entry name" value="RuvC"/>
    <property type="match status" value="1"/>
</dbReference>
<feature type="binding site" evidence="13">
    <location>
        <position position="7"/>
    </location>
    <ligand>
        <name>Mg(2+)</name>
        <dbReference type="ChEBI" id="CHEBI:18420"/>
        <label>1</label>
    </ligand>
</feature>
<keyword evidence="11 13" id="KW-0234">DNA repair</keyword>
<comment type="function">
    <text evidence="13">The RuvA-RuvB-RuvC complex processes Holliday junction (HJ) DNA during genetic recombination and DNA repair. Endonuclease that resolves HJ intermediates. Cleaves cruciform DNA by making single-stranded nicks across the HJ at symmetrical positions within the homologous arms, yielding a 5'-phosphate and a 3'-hydroxyl group; requires a central core of homology in the junction. The consensus cleavage sequence is 5'-(A/T)TT(C/G)-3'. Cleavage occurs on the 3'-side of the TT dinucleotide at the point of strand exchange. HJ branch migration catalyzed by RuvA-RuvB allows RuvC to scan DNA until it finds its consensus sequence, where it cleaves and resolves the cruciform DNA.</text>
</comment>
<dbReference type="EC" id="3.1.21.10" evidence="13 14"/>
<name>A0A0G1EHL4_9BACT</name>
<evidence type="ECO:0000256" key="12">
    <source>
        <dbReference type="ARBA" id="ARBA00029354"/>
    </source>
</evidence>
<dbReference type="GO" id="GO:0008821">
    <property type="term" value="F:crossover junction DNA endonuclease activity"/>
    <property type="evidence" value="ECO:0007669"/>
    <property type="project" value="UniProtKB-UniRule"/>
</dbReference>
<feature type="active site" evidence="13">
    <location>
        <position position="66"/>
    </location>
</feature>
<dbReference type="Proteomes" id="UP000034810">
    <property type="component" value="Unassembled WGS sequence"/>
</dbReference>
<evidence type="ECO:0000256" key="10">
    <source>
        <dbReference type="ARBA" id="ARBA00023172"/>
    </source>
</evidence>
<evidence type="ECO:0000256" key="3">
    <source>
        <dbReference type="ARBA" id="ARBA00022722"/>
    </source>
</evidence>
<keyword evidence="9 13" id="KW-0238">DNA-binding</keyword>
<dbReference type="InterPro" id="IPR012337">
    <property type="entry name" value="RNaseH-like_sf"/>
</dbReference>
<evidence type="ECO:0000313" key="15">
    <source>
        <dbReference type="EMBL" id="KKS82531.1"/>
    </source>
</evidence>
<evidence type="ECO:0000256" key="5">
    <source>
        <dbReference type="ARBA" id="ARBA00022759"/>
    </source>
</evidence>
<evidence type="ECO:0000256" key="6">
    <source>
        <dbReference type="ARBA" id="ARBA00022763"/>
    </source>
</evidence>
<dbReference type="PANTHER" id="PTHR30194">
    <property type="entry name" value="CROSSOVER JUNCTION ENDODEOXYRIBONUCLEASE RUVC"/>
    <property type="match status" value="1"/>
</dbReference>
<dbReference type="Gene3D" id="3.30.420.10">
    <property type="entry name" value="Ribonuclease H-like superfamily/Ribonuclease H"/>
    <property type="match status" value="1"/>
</dbReference>
<feature type="active site" evidence="13">
    <location>
        <position position="7"/>
    </location>
</feature>
<dbReference type="AlphaFoldDB" id="A0A0G1EHL4"/>
<dbReference type="GO" id="GO:0006310">
    <property type="term" value="P:DNA recombination"/>
    <property type="evidence" value="ECO:0007669"/>
    <property type="project" value="UniProtKB-UniRule"/>
</dbReference>
<comment type="catalytic activity">
    <reaction evidence="12 13">
        <text>Endonucleolytic cleavage at a junction such as a reciprocal single-stranded crossover between two homologous DNA duplexes (Holliday junction).</text>
        <dbReference type="EC" id="3.1.21.10"/>
    </reaction>
</comment>
<dbReference type="FunFam" id="3.30.420.10:FF:000002">
    <property type="entry name" value="Crossover junction endodeoxyribonuclease RuvC"/>
    <property type="match status" value="1"/>
</dbReference>
<dbReference type="GO" id="GO:0006281">
    <property type="term" value="P:DNA repair"/>
    <property type="evidence" value="ECO:0007669"/>
    <property type="project" value="UniProtKB-UniRule"/>
</dbReference>
<dbReference type="PANTHER" id="PTHR30194:SF3">
    <property type="entry name" value="CROSSOVER JUNCTION ENDODEOXYRIBONUCLEASE RUVC"/>
    <property type="match status" value="1"/>
</dbReference>
<organism evidence="15 16">
    <name type="scientific">Candidatus Wolfebacteria bacterium GW2011_GWC1_43_10</name>
    <dbReference type="NCBI Taxonomy" id="1619011"/>
    <lineage>
        <taxon>Bacteria</taxon>
        <taxon>Candidatus Wolfeibacteriota</taxon>
    </lineage>
</organism>
<accession>A0A0G1EHL4</accession>
<feature type="active site" evidence="13">
    <location>
        <position position="139"/>
    </location>
</feature>
<evidence type="ECO:0000256" key="9">
    <source>
        <dbReference type="ARBA" id="ARBA00023125"/>
    </source>
</evidence>
<evidence type="ECO:0000256" key="2">
    <source>
        <dbReference type="ARBA" id="ARBA00022490"/>
    </source>
</evidence>
<dbReference type="Pfam" id="PF02075">
    <property type="entry name" value="RuvC"/>
    <property type="match status" value="1"/>
</dbReference>
<evidence type="ECO:0000313" key="16">
    <source>
        <dbReference type="Proteomes" id="UP000034810"/>
    </source>
</evidence>
<evidence type="ECO:0000256" key="8">
    <source>
        <dbReference type="ARBA" id="ARBA00022842"/>
    </source>
</evidence>
<keyword evidence="6 13" id="KW-0227">DNA damage</keyword>
<dbReference type="GO" id="GO:0005737">
    <property type="term" value="C:cytoplasm"/>
    <property type="evidence" value="ECO:0007669"/>
    <property type="project" value="UniProtKB-SubCell"/>
</dbReference>
<gene>
    <name evidence="13" type="primary">ruvC</name>
    <name evidence="15" type="ORF">UV58_C0009G0013</name>
</gene>
<dbReference type="EMBL" id="LCFA01000009">
    <property type="protein sequence ID" value="KKS82531.1"/>
    <property type="molecule type" value="Genomic_DNA"/>
</dbReference>
<proteinExistence type="inferred from homology"/>
<reference evidence="15 16" key="1">
    <citation type="journal article" date="2015" name="Nature">
        <title>rRNA introns, odd ribosomes, and small enigmatic genomes across a large radiation of phyla.</title>
        <authorList>
            <person name="Brown C.T."/>
            <person name="Hug L.A."/>
            <person name="Thomas B.C."/>
            <person name="Sharon I."/>
            <person name="Castelle C.J."/>
            <person name="Singh A."/>
            <person name="Wilkins M.J."/>
            <person name="Williams K.H."/>
            <person name="Banfield J.F."/>
        </authorList>
    </citation>
    <scope>NUCLEOTIDE SEQUENCE [LARGE SCALE GENOMIC DNA]</scope>
</reference>
<comment type="similarity">
    <text evidence="1 13">Belongs to the RuvC family.</text>
</comment>
<comment type="subcellular location">
    <subcellularLocation>
        <location evidence="13">Cytoplasm</location>
    </subcellularLocation>
</comment>
<dbReference type="InterPro" id="IPR036397">
    <property type="entry name" value="RNaseH_sf"/>
</dbReference>
<dbReference type="GO" id="GO:0000287">
    <property type="term" value="F:magnesium ion binding"/>
    <property type="evidence" value="ECO:0007669"/>
    <property type="project" value="UniProtKB-UniRule"/>
</dbReference>
<keyword evidence="4 13" id="KW-0479">Metal-binding</keyword>
<feature type="binding site" evidence="13">
    <location>
        <position position="139"/>
    </location>
    <ligand>
        <name>Mg(2+)</name>
        <dbReference type="ChEBI" id="CHEBI:18420"/>
        <label>1</label>
    </ligand>
</feature>
<dbReference type="NCBIfam" id="TIGR00228">
    <property type="entry name" value="ruvC"/>
    <property type="match status" value="1"/>
</dbReference>
<evidence type="ECO:0000256" key="7">
    <source>
        <dbReference type="ARBA" id="ARBA00022801"/>
    </source>
</evidence>
<comment type="subunit">
    <text evidence="13">Homodimer which binds Holliday junction (HJ) DNA. The HJ becomes 2-fold symmetrical on binding to RuvC with unstacked arms; it has a different conformation from HJ DNA in complex with RuvA. In the full resolvosome a probable DNA-RuvA(4)-RuvB(12)-RuvC(2) complex forms which resolves the HJ.</text>
</comment>
<dbReference type="NCBIfam" id="NF000711">
    <property type="entry name" value="PRK00039.2-1"/>
    <property type="match status" value="1"/>
</dbReference>
<evidence type="ECO:0000256" key="11">
    <source>
        <dbReference type="ARBA" id="ARBA00023204"/>
    </source>
</evidence>
<evidence type="ECO:0000256" key="13">
    <source>
        <dbReference type="HAMAP-Rule" id="MF_00034"/>
    </source>
</evidence>